<feature type="repeat" description="Solcar" evidence="19">
    <location>
        <begin position="1"/>
        <end position="77"/>
    </location>
</feature>
<feature type="domain" description="Metallo-beta-lactamase" evidence="21">
    <location>
        <begin position="319"/>
        <end position="480"/>
    </location>
</feature>
<evidence type="ECO:0000256" key="7">
    <source>
        <dbReference type="ARBA" id="ARBA00011917"/>
    </source>
</evidence>
<proteinExistence type="inferred from homology"/>
<keyword evidence="17 19" id="KW-0472">Membrane</keyword>
<keyword evidence="12" id="KW-0999">Mitochondrion inner membrane</keyword>
<evidence type="ECO:0000256" key="6">
    <source>
        <dbReference type="ARBA" id="ARBA00006759"/>
    </source>
</evidence>
<dbReference type="InterPro" id="IPR032282">
    <property type="entry name" value="HAGH_C"/>
</dbReference>
<dbReference type="GO" id="GO:0019243">
    <property type="term" value="P:methylglyoxal catabolic process to D-lactate via S-lactoyl-glutathione"/>
    <property type="evidence" value="ECO:0007669"/>
    <property type="project" value="InterPro"/>
</dbReference>
<dbReference type="FunFam" id="1.50.40.10:FF:000021">
    <property type="entry name" value="SFC1p Mitochondrial succinate-fumarate transporter"/>
    <property type="match status" value="1"/>
</dbReference>
<dbReference type="SMART" id="SM00849">
    <property type="entry name" value="Lactamase_B"/>
    <property type="match status" value="1"/>
</dbReference>
<accession>A0A0F7SFH2</accession>
<evidence type="ECO:0000256" key="3">
    <source>
        <dbReference type="ARBA" id="ARBA00004448"/>
    </source>
</evidence>
<evidence type="ECO:0000256" key="2">
    <source>
        <dbReference type="ARBA" id="ARBA00001947"/>
    </source>
</evidence>
<keyword evidence="16" id="KW-0496">Mitochondrion</keyword>
<evidence type="ECO:0000256" key="1">
    <source>
        <dbReference type="ARBA" id="ARBA00001623"/>
    </source>
</evidence>
<evidence type="ECO:0000256" key="13">
    <source>
        <dbReference type="ARBA" id="ARBA00022801"/>
    </source>
</evidence>
<dbReference type="PRINTS" id="PR00926">
    <property type="entry name" value="MITOCARRIER"/>
</dbReference>
<evidence type="ECO:0000256" key="10">
    <source>
        <dbReference type="ARBA" id="ARBA00022723"/>
    </source>
</evidence>
<feature type="repeat" description="Solcar" evidence="19">
    <location>
        <begin position="88"/>
        <end position="179"/>
    </location>
</feature>
<dbReference type="Gene3D" id="1.50.40.10">
    <property type="entry name" value="Mitochondrial carrier domain"/>
    <property type="match status" value="1"/>
</dbReference>
<keyword evidence="15" id="KW-1133">Transmembrane helix</keyword>
<evidence type="ECO:0000256" key="19">
    <source>
        <dbReference type="PROSITE-ProRule" id="PRU00282"/>
    </source>
</evidence>
<dbReference type="GO" id="GO:0046872">
    <property type="term" value="F:metal ion binding"/>
    <property type="evidence" value="ECO:0007669"/>
    <property type="project" value="UniProtKB-KW"/>
</dbReference>
<feature type="repeat" description="Solcar" evidence="19">
    <location>
        <begin position="193"/>
        <end position="282"/>
    </location>
</feature>
<comment type="similarity">
    <text evidence="6">Belongs to the metallo-beta-lactamase superfamily. Glyoxalase II family.</text>
</comment>
<dbReference type="PROSITE" id="PS50920">
    <property type="entry name" value="SOLCAR"/>
    <property type="match status" value="3"/>
</dbReference>
<dbReference type="PANTHER" id="PTHR11935:SF94">
    <property type="entry name" value="TENZING NORGAY, ISOFORM C"/>
    <property type="match status" value="1"/>
</dbReference>
<evidence type="ECO:0000256" key="4">
    <source>
        <dbReference type="ARBA" id="ARBA00004963"/>
    </source>
</evidence>
<dbReference type="GO" id="GO:0005743">
    <property type="term" value="C:mitochondrial inner membrane"/>
    <property type="evidence" value="ECO:0007669"/>
    <property type="project" value="UniProtKB-SubCell"/>
</dbReference>
<keyword evidence="9 19" id="KW-0812">Transmembrane</keyword>
<dbReference type="InterPro" id="IPR018108">
    <property type="entry name" value="MCP_transmembrane"/>
</dbReference>
<evidence type="ECO:0000259" key="21">
    <source>
        <dbReference type="SMART" id="SM00849"/>
    </source>
</evidence>
<dbReference type="NCBIfam" id="TIGR03413">
    <property type="entry name" value="GSH_gloB"/>
    <property type="match status" value="1"/>
</dbReference>
<dbReference type="CDD" id="cd07723">
    <property type="entry name" value="hydroxyacylglutathione_hydrolase_MBL-fold"/>
    <property type="match status" value="1"/>
</dbReference>
<organism evidence="22">
    <name type="scientific">Phaffia rhodozyma</name>
    <name type="common">Yeast</name>
    <name type="synonym">Xanthophyllomyces dendrorhous</name>
    <dbReference type="NCBI Taxonomy" id="264483"/>
    <lineage>
        <taxon>Eukaryota</taxon>
        <taxon>Fungi</taxon>
        <taxon>Dikarya</taxon>
        <taxon>Basidiomycota</taxon>
        <taxon>Agaricomycotina</taxon>
        <taxon>Tremellomycetes</taxon>
        <taxon>Cystofilobasidiales</taxon>
        <taxon>Mrakiaceae</taxon>
        <taxon>Phaffia</taxon>
    </lineage>
</organism>
<dbReference type="InterPro" id="IPR017782">
    <property type="entry name" value="Hydroxyacylglutathione_Hdrlase"/>
</dbReference>
<keyword evidence="13" id="KW-0378">Hydrolase</keyword>
<evidence type="ECO:0000256" key="16">
    <source>
        <dbReference type="ARBA" id="ARBA00023128"/>
    </source>
</evidence>
<sequence length="559" mass="60988">MAEACICHPLDTIKVRMQLTRSRKLAGLPPLSFYATGRQIVAKETPLGLYKGLGAVIGGIVPKMAIRFASFEMYKGFFADSQGKTGPGKVFISGLLAGATEAVAVVTPMEVVKIRLQAQLHSLSDPSEVPKYRNAAHAAYRIVGEEGLGTLYRGVGLTALRQATNQGVNFTAYQEFKKLALNLQPAFQEAGELPSYQTLVLGLVSGAMGPFSNAPIDTIKTRIQKASKAPGETAISRFMKVAGDMFREEGAKAFYKGITPRVLRVAPGQAIVFTVYEKVKGAIENLKASPVEDTSYDASFATLSTLERMKITPIKARSDNWMYIIQDTNSKKGAVVDPFNAEKISAEVAKQGVEVTHLITTHHHYDHAGGNKDFVKNFPNVVVTGGSNECEGVTQIVKDGETFKIGDDLEVTCIHTPCHTQDSICYYVVDKKSDEKVVFTGDTLFTAGCGRFFEGTPEEMHSSLQKLMKLPETTKVLNGHEYTAGSAKFGAHVEPKNESIQTLLKATEQGDCVLNGYTIGDEKRWNVFVRLGEKSVQEYTRTVDPVTAMGVLREKKNSF</sequence>
<dbReference type="InterPro" id="IPR002067">
    <property type="entry name" value="MCP"/>
</dbReference>
<evidence type="ECO:0000256" key="20">
    <source>
        <dbReference type="RuleBase" id="RU000488"/>
    </source>
</evidence>
<evidence type="ECO:0000256" key="18">
    <source>
        <dbReference type="ARBA" id="ARBA00031044"/>
    </source>
</evidence>
<keyword evidence="14" id="KW-0862">Zinc</keyword>
<dbReference type="Gene3D" id="3.60.15.10">
    <property type="entry name" value="Ribonuclease Z/Hydroxyacylglutathione hydrolase-like"/>
    <property type="match status" value="1"/>
</dbReference>
<dbReference type="GO" id="GO:0004416">
    <property type="term" value="F:hydroxyacylglutathione hydrolase activity"/>
    <property type="evidence" value="ECO:0007669"/>
    <property type="project" value="UniProtKB-EC"/>
</dbReference>
<evidence type="ECO:0000256" key="9">
    <source>
        <dbReference type="ARBA" id="ARBA00022692"/>
    </source>
</evidence>
<dbReference type="GO" id="GO:0055085">
    <property type="term" value="P:transmembrane transport"/>
    <property type="evidence" value="ECO:0007669"/>
    <property type="project" value="InterPro"/>
</dbReference>
<evidence type="ECO:0000256" key="5">
    <source>
        <dbReference type="ARBA" id="ARBA00006375"/>
    </source>
</evidence>
<comment type="similarity">
    <text evidence="5 20">Belongs to the mitochondrial carrier (TC 2.A.29) family.</text>
</comment>
<dbReference type="AlphaFoldDB" id="A0A0F7SFH2"/>
<dbReference type="InterPro" id="IPR001279">
    <property type="entry name" value="Metallo-B-lactamas"/>
</dbReference>
<comment type="pathway">
    <text evidence="4">Secondary metabolite metabolism; methylglyoxal degradation; (R)-lactate from methylglyoxal: step 2/2.</text>
</comment>
<dbReference type="HAMAP" id="MF_01374">
    <property type="entry name" value="Glyoxalase_2"/>
    <property type="match status" value="1"/>
</dbReference>
<evidence type="ECO:0000256" key="8">
    <source>
        <dbReference type="ARBA" id="ARBA00022448"/>
    </source>
</evidence>
<protein>
    <recommendedName>
        <fullName evidence="7">hydroxyacylglutathione hydrolase</fullName>
        <ecNumber evidence="7">3.1.2.6</ecNumber>
    </recommendedName>
    <alternativeName>
        <fullName evidence="18">Glyoxalase II</fullName>
    </alternativeName>
</protein>
<evidence type="ECO:0000256" key="17">
    <source>
        <dbReference type="ARBA" id="ARBA00023136"/>
    </source>
</evidence>
<keyword evidence="8 20" id="KW-0813">Transport</keyword>
<comment type="cofactor">
    <cofactor evidence="2">
        <name>Zn(2+)</name>
        <dbReference type="ChEBI" id="CHEBI:29105"/>
    </cofactor>
</comment>
<evidence type="ECO:0000256" key="12">
    <source>
        <dbReference type="ARBA" id="ARBA00022792"/>
    </source>
</evidence>
<dbReference type="PANTHER" id="PTHR11935">
    <property type="entry name" value="BETA LACTAMASE DOMAIN"/>
    <property type="match status" value="1"/>
</dbReference>
<dbReference type="SUPFAM" id="SSF56281">
    <property type="entry name" value="Metallo-hydrolase/oxidoreductase"/>
    <property type="match status" value="1"/>
</dbReference>
<reference evidence="22" key="1">
    <citation type="submission" date="2014-08" db="EMBL/GenBank/DDBJ databases">
        <authorList>
            <person name="Sharma Rahul"/>
            <person name="Thines Marco"/>
        </authorList>
    </citation>
    <scope>NUCLEOTIDE SEQUENCE</scope>
</reference>
<evidence type="ECO:0000313" key="22">
    <source>
        <dbReference type="EMBL" id="CDZ97030.1"/>
    </source>
</evidence>
<dbReference type="Pfam" id="PF00753">
    <property type="entry name" value="Lactamase_B"/>
    <property type="match status" value="1"/>
</dbReference>
<dbReference type="InterPro" id="IPR035680">
    <property type="entry name" value="Clx_II_MBL"/>
</dbReference>
<dbReference type="Pfam" id="PF16123">
    <property type="entry name" value="HAGH_C"/>
    <property type="match status" value="1"/>
</dbReference>
<keyword evidence="10" id="KW-0479">Metal-binding</keyword>
<evidence type="ECO:0000256" key="14">
    <source>
        <dbReference type="ARBA" id="ARBA00022833"/>
    </source>
</evidence>
<dbReference type="Pfam" id="PF00153">
    <property type="entry name" value="Mito_carr"/>
    <property type="match status" value="3"/>
</dbReference>
<name>A0A0F7SFH2_PHARH</name>
<comment type="subcellular location">
    <subcellularLocation>
        <location evidence="3">Mitochondrion inner membrane</location>
        <topology evidence="3">Multi-pass membrane protein</topology>
    </subcellularLocation>
</comment>
<dbReference type="UniPathway" id="UPA00619">
    <property type="reaction ID" value="UER00676"/>
</dbReference>
<evidence type="ECO:0000256" key="11">
    <source>
        <dbReference type="ARBA" id="ARBA00022737"/>
    </source>
</evidence>
<comment type="catalytic activity">
    <reaction evidence="1">
        <text>an S-(2-hydroxyacyl)glutathione + H2O = a 2-hydroxy carboxylate + glutathione + H(+)</text>
        <dbReference type="Rhea" id="RHEA:21864"/>
        <dbReference type="ChEBI" id="CHEBI:15377"/>
        <dbReference type="ChEBI" id="CHEBI:15378"/>
        <dbReference type="ChEBI" id="CHEBI:57925"/>
        <dbReference type="ChEBI" id="CHEBI:58896"/>
        <dbReference type="ChEBI" id="CHEBI:71261"/>
        <dbReference type="EC" id="3.1.2.6"/>
    </reaction>
</comment>
<dbReference type="EC" id="3.1.2.6" evidence="7"/>
<dbReference type="InterPro" id="IPR036866">
    <property type="entry name" value="RibonucZ/Hydroxyglut_hydro"/>
</dbReference>
<dbReference type="EMBL" id="LN483167">
    <property type="protein sequence ID" value="CDZ97030.1"/>
    <property type="molecule type" value="Genomic_DNA"/>
</dbReference>
<evidence type="ECO:0000256" key="15">
    <source>
        <dbReference type="ARBA" id="ARBA00022989"/>
    </source>
</evidence>
<dbReference type="InterPro" id="IPR023395">
    <property type="entry name" value="MCP_dom_sf"/>
</dbReference>
<dbReference type="SUPFAM" id="SSF103506">
    <property type="entry name" value="Mitochondrial carrier"/>
    <property type="match status" value="1"/>
</dbReference>
<keyword evidence="11" id="KW-0677">Repeat</keyword>